<organism evidence="2 3">
    <name type="scientific">Pseudomonas orientalis</name>
    <dbReference type="NCBI Taxonomy" id="76758"/>
    <lineage>
        <taxon>Bacteria</taxon>
        <taxon>Pseudomonadati</taxon>
        <taxon>Pseudomonadota</taxon>
        <taxon>Gammaproteobacteria</taxon>
        <taxon>Pseudomonadales</taxon>
        <taxon>Pseudomonadaceae</taxon>
        <taxon>Pseudomonas</taxon>
    </lineage>
</organism>
<gene>
    <name evidence="2" type="ORF">SAMN04490197_0863</name>
</gene>
<reference evidence="2 3" key="1">
    <citation type="submission" date="2016-10" db="EMBL/GenBank/DDBJ databases">
        <authorList>
            <person name="Varghese N."/>
            <person name="Submissions S."/>
        </authorList>
    </citation>
    <scope>NUCLEOTIDE SEQUENCE [LARGE SCALE GENOMIC DNA]</scope>
    <source>
        <strain evidence="2 3">BS2775</strain>
    </source>
</reference>
<keyword evidence="2" id="KW-0418">Kinase</keyword>
<dbReference type="InterPro" id="IPR027417">
    <property type="entry name" value="P-loop_NTPase"/>
</dbReference>
<dbReference type="Proteomes" id="UP000183653">
    <property type="component" value="Chromosome I"/>
</dbReference>
<dbReference type="GO" id="GO:0016301">
    <property type="term" value="F:kinase activity"/>
    <property type="evidence" value="ECO:0007669"/>
    <property type="project" value="UniProtKB-KW"/>
</dbReference>
<dbReference type="AlphaFoldDB" id="A0A1H2E9M7"/>
<evidence type="ECO:0000259" key="1">
    <source>
        <dbReference type="Pfam" id="PF02223"/>
    </source>
</evidence>
<evidence type="ECO:0000313" key="2">
    <source>
        <dbReference type="EMBL" id="SDT91679.1"/>
    </source>
</evidence>
<evidence type="ECO:0000313" key="3">
    <source>
        <dbReference type="Proteomes" id="UP000183653"/>
    </source>
</evidence>
<keyword evidence="2" id="KW-0808">Transferase</keyword>
<dbReference type="SUPFAM" id="SSF52540">
    <property type="entry name" value="P-loop containing nucleoside triphosphate hydrolases"/>
    <property type="match status" value="1"/>
</dbReference>
<dbReference type="CDD" id="cd01672">
    <property type="entry name" value="TMPK"/>
    <property type="match status" value="1"/>
</dbReference>
<sequence>MSRPLFVSLDGPKGTGKTTLLESVTAALRADHKKVIRLCEKNSDPHRGETMALVNQLVRHPNPALEWAVCERFADSRSWISRHVLTRQPADSIILIDRWYPSDAAFRRLIPFAQILQLNIDRHVQVPDLHVGVVTDAQTSWTRAAARRRGLNSTVLHTLEEHAACTHAFERAIADQGWVLCRNEGSIEEATRRVVSEINNVLGGR</sequence>
<keyword evidence="3" id="KW-1185">Reference proteome</keyword>
<proteinExistence type="predicted"/>
<protein>
    <submittedName>
        <fullName evidence="2">Thymidylate kinase</fullName>
    </submittedName>
</protein>
<dbReference type="RefSeq" id="WP_057722647.1">
    <property type="nucleotide sequence ID" value="NZ_JYLM01000002.1"/>
</dbReference>
<dbReference type="Pfam" id="PF02223">
    <property type="entry name" value="Thymidylate_kin"/>
    <property type="match status" value="1"/>
</dbReference>
<dbReference type="Gene3D" id="3.40.50.300">
    <property type="entry name" value="P-loop containing nucleotide triphosphate hydrolases"/>
    <property type="match status" value="1"/>
</dbReference>
<dbReference type="InterPro" id="IPR039430">
    <property type="entry name" value="Thymidylate_kin-like_dom"/>
</dbReference>
<dbReference type="OrthoDB" id="6985838at2"/>
<name>A0A1H2E9M7_9PSED</name>
<dbReference type="EMBL" id="LT629782">
    <property type="protein sequence ID" value="SDT91679.1"/>
    <property type="molecule type" value="Genomic_DNA"/>
</dbReference>
<accession>A0A1H2E9M7</accession>
<feature type="domain" description="Thymidylate kinase-like" evidence="1">
    <location>
        <begin position="9"/>
        <end position="192"/>
    </location>
</feature>